<organism evidence="1 2">
    <name type="scientific">Actinomadura alba</name>
    <dbReference type="NCBI Taxonomy" id="406431"/>
    <lineage>
        <taxon>Bacteria</taxon>
        <taxon>Bacillati</taxon>
        <taxon>Actinomycetota</taxon>
        <taxon>Actinomycetes</taxon>
        <taxon>Streptosporangiales</taxon>
        <taxon>Thermomonosporaceae</taxon>
        <taxon>Actinomadura</taxon>
    </lineage>
</organism>
<dbReference type="PROSITE" id="PS51257">
    <property type="entry name" value="PROKAR_LIPOPROTEIN"/>
    <property type="match status" value="1"/>
</dbReference>
<dbReference type="EMBL" id="JABVEC010000003">
    <property type="protein sequence ID" value="MBC6465110.1"/>
    <property type="molecule type" value="Genomic_DNA"/>
</dbReference>
<dbReference type="RefSeq" id="WP_187242124.1">
    <property type="nucleotide sequence ID" value="NZ_BAAAOK010000017.1"/>
</dbReference>
<evidence type="ECO:0000313" key="2">
    <source>
        <dbReference type="Proteomes" id="UP000805614"/>
    </source>
</evidence>
<keyword evidence="2" id="KW-1185">Reference proteome</keyword>
<sequence length="344" mass="35798">MRRISITLIGTGLAAITACTSGSGSPATSPTPVRRPLASPGEVIAVAGNGREGTNRGQALVAGISRPLALDATKNGDLLFLSASQASAINMVNADGVTLPYPSKTAQQKMINTIGTPHSSLLLPNNDYLMLNWVGGLSVVRQDGTAQYLGALAQQMGTEYGQLARGRQGAPLVVAAGHLYTLSLSGKPRLDRVKLPMQVEGKAEVAVAVAGQSQGTFLIATKAAVVAVHDGSVIRTWKIRSTNDPHDSIPTSLAPDGSGGAWVGISAAGLGYITHLRRDGAVRAVLNSAGSDCTASPPPQPQQQTRIAKEFPLRRPTALLIHNNQLYVADRDCSRIVALGLPIE</sequence>
<reference evidence="1 2" key="1">
    <citation type="submission" date="2020-06" db="EMBL/GenBank/DDBJ databases">
        <title>Actinomadura xiongansis sp. nov., isolated from soil of Baiyangdian.</title>
        <authorList>
            <person name="Zhang X."/>
        </authorList>
    </citation>
    <scope>NUCLEOTIDE SEQUENCE [LARGE SCALE GENOMIC DNA]</scope>
    <source>
        <strain evidence="1 2">HBUM206468</strain>
    </source>
</reference>
<evidence type="ECO:0008006" key="3">
    <source>
        <dbReference type="Google" id="ProtNLM"/>
    </source>
</evidence>
<name>A0ABR7LJS9_9ACTN</name>
<evidence type="ECO:0000313" key="1">
    <source>
        <dbReference type="EMBL" id="MBC6465110.1"/>
    </source>
</evidence>
<gene>
    <name evidence="1" type="ORF">HKK74_06340</name>
</gene>
<protein>
    <recommendedName>
        <fullName evidence="3">Lipoprotein</fullName>
    </recommendedName>
</protein>
<dbReference type="SUPFAM" id="SSF101898">
    <property type="entry name" value="NHL repeat"/>
    <property type="match status" value="1"/>
</dbReference>
<comment type="caution">
    <text evidence="1">The sequence shown here is derived from an EMBL/GenBank/DDBJ whole genome shotgun (WGS) entry which is preliminary data.</text>
</comment>
<proteinExistence type="predicted"/>
<accession>A0ABR7LJS9</accession>
<dbReference type="Proteomes" id="UP000805614">
    <property type="component" value="Unassembled WGS sequence"/>
</dbReference>